<comment type="PTM">
    <text evidence="9">PSK-alpha is produced by endopeptidase digestion. PSK-beta is produced from PSK-alpha by exopeptidase digestion.</text>
</comment>
<keyword evidence="7 9" id="KW-0221">Differentiation</keyword>
<evidence type="ECO:0000256" key="4">
    <source>
        <dbReference type="ARBA" id="ARBA00022525"/>
    </source>
</evidence>
<comment type="similarity">
    <text evidence="2 9">Belongs to the phytosulfokine family.</text>
</comment>
<evidence type="ECO:0000256" key="2">
    <source>
        <dbReference type="ARBA" id="ARBA00010781"/>
    </source>
</evidence>
<dbReference type="InterPro" id="IPR009438">
    <property type="entry name" value="Phytosulfokine"/>
</dbReference>
<comment type="caution">
    <text evidence="10">The sequence shown here is derived from an EMBL/GenBank/DDBJ whole genome shotgun (WGS) entry which is preliminary data.</text>
</comment>
<evidence type="ECO:0000256" key="9">
    <source>
        <dbReference type="RuleBase" id="RU368031"/>
    </source>
</evidence>
<comment type="function">
    <text evidence="9">Promotes plant cell differentiation, organogenesis and somatic embryogenesis as well as cell proliferation.</text>
</comment>
<dbReference type="Pfam" id="PF06404">
    <property type="entry name" value="PSK"/>
    <property type="match status" value="1"/>
</dbReference>
<keyword evidence="6 9" id="KW-0732">Signal</keyword>
<dbReference type="PANTHER" id="PTHR33285">
    <property type="entry name" value="PHYTOSULFOKINES 3"/>
    <property type="match status" value="1"/>
</dbReference>
<sequence>MSSKVIVIFFLLFFTLSASAARPQPATRIKAQYLDGEVEKAEDSCNGIEEDDECLMRRTLAANVDYIYTQNSKP</sequence>
<evidence type="ECO:0000256" key="3">
    <source>
        <dbReference type="ARBA" id="ARBA00022473"/>
    </source>
</evidence>
<comment type="subcellular location">
    <subcellularLocation>
        <location evidence="1 9">Secreted</location>
    </subcellularLocation>
</comment>
<reference evidence="10" key="1">
    <citation type="submission" date="2023-05" db="EMBL/GenBank/DDBJ databases">
        <title>Genome and transcriptome analyses reveal genes involved in the formation of fine ridges on petal epidermal cells in Hibiscus trionum.</title>
        <authorList>
            <person name="Koshimizu S."/>
            <person name="Masuda S."/>
            <person name="Ishii T."/>
            <person name="Shirasu K."/>
            <person name="Hoshino A."/>
            <person name="Arita M."/>
        </authorList>
    </citation>
    <scope>NUCLEOTIDE SEQUENCE</scope>
    <source>
        <strain evidence="10">Hamamatsu line</strain>
    </source>
</reference>
<comment type="PTM">
    <text evidence="9">Sulfation is important for activity and for the binding to a putative membrane receptor.</text>
</comment>
<dbReference type="Proteomes" id="UP001165190">
    <property type="component" value="Unassembled WGS sequence"/>
</dbReference>
<evidence type="ECO:0000313" key="11">
    <source>
        <dbReference type="Proteomes" id="UP001165190"/>
    </source>
</evidence>
<evidence type="ECO:0000256" key="6">
    <source>
        <dbReference type="ARBA" id="ARBA00022729"/>
    </source>
</evidence>
<protein>
    <recommendedName>
        <fullName evidence="9">Phytosulfokine</fullName>
    </recommendedName>
    <component>
        <recommendedName>
            <fullName evidence="9">Phytosulfokine-alpha</fullName>
            <shortName evidence="9">PSK-alpha</shortName>
            <shortName evidence="9">Phytosulfokine-a</shortName>
        </recommendedName>
    </component>
    <component>
        <recommendedName>
            <fullName evidence="9">Phytosulfokine-beta</fullName>
            <shortName evidence="9">PSK-beta</shortName>
            <shortName evidence="9">Phytosulfokine-b</shortName>
        </recommendedName>
    </component>
</protein>
<feature type="chain" id="PRO_5041015852" description="Phytosulfokine" evidence="9">
    <location>
        <begin position="21"/>
        <end position="74"/>
    </location>
</feature>
<evidence type="ECO:0000256" key="7">
    <source>
        <dbReference type="ARBA" id="ARBA00022782"/>
    </source>
</evidence>
<dbReference type="GO" id="GO:0008283">
    <property type="term" value="P:cell population proliferation"/>
    <property type="evidence" value="ECO:0007669"/>
    <property type="project" value="UniProtKB-UniRule"/>
</dbReference>
<keyword evidence="8 9" id="KW-0339">Growth factor</keyword>
<keyword evidence="3 9" id="KW-0217">Developmental protein</keyword>
<evidence type="ECO:0000256" key="5">
    <source>
        <dbReference type="ARBA" id="ARBA00022641"/>
    </source>
</evidence>
<evidence type="ECO:0000256" key="8">
    <source>
        <dbReference type="ARBA" id="ARBA00023030"/>
    </source>
</evidence>
<dbReference type="GO" id="GO:0030154">
    <property type="term" value="P:cell differentiation"/>
    <property type="evidence" value="ECO:0007669"/>
    <property type="project" value="UniProtKB-UniRule"/>
</dbReference>
<accession>A0A9W7JJL0</accession>
<dbReference type="PANTHER" id="PTHR33285:SF55">
    <property type="entry name" value="PHYTOSULFOKINES 3"/>
    <property type="match status" value="1"/>
</dbReference>
<dbReference type="OrthoDB" id="1858282at2759"/>
<proteinExistence type="inferred from homology"/>
<dbReference type="GO" id="GO:0005576">
    <property type="term" value="C:extracellular region"/>
    <property type="evidence" value="ECO:0007669"/>
    <property type="project" value="UniProtKB-SubCell"/>
</dbReference>
<name>A0A9W7JJL0_HIBTR</name>
<evidence type="ECO:0000313" key="10">
    <source>
        <dbReference type="EMBL" id="GMJ12869.1"/>
    </source>
</evidence>
<feature type="signal peptide" evidence="9">
    <location>
        <begin position="1"/>
        <end position="20"/>
    </location>
</feature>
<dbReference type="AlphaFoldDB" id="A0A9W7JJL0"/>
<gene>
    <name evidence="10" type="ORF">HRI_004956100</name>
</gene>
<organism evidence="10 11">
    <name type="scientific">Hibiscus trionum</name>
    <name type="common">Flower of an hour</name>
    <dbReference type="NCBI Taxonomy" id="183268"/>
    <lineage>
        <taxon>Eukaryota</taxon>
        <taxon>Viridiplantae</taxon>
        <taxon>Streptophyta</taxon>
        <taxon>Embryophyta</taxon>
        <taxon>Tracheophyta</taxon>
        <taxon>Spermatophyta</taxon>
        <taxon>Magnoliopsida</taxon>
        <taxon>eudicotyledons</taxon>
        <taxon>Gunneridae</taxon>
        <taxon>Pentapetalae</taxon>
        <taxon>rosids</taxon>
        <taxon>malvids</taxon>
        <taxon>Malvales</taxon>
        <taxon>Malvaceae</taxon>
        <taxon>Malvoideae</taxon>
        <taxon>Hibiscus</taxon>
    </lineage>
</organism>
<evidence type="ECO:0000256" key="1">
    <source>
        <dbReference type="ARBA" id="ARBA00004613"/>
    </source>
</evidence>
<keyword evidence="4 9" id="KW-0964">Secreted</keyword>
<keyword evidence="5 9" id="KW-0765">Sulfation</keyword>
<keyword evidence="11" id="KW-1185">Reference proteome</keyword>
<dbReference type="EMBL" id="BSYR01000065">
    <property type="protein sequence ID" value="GMJ12869.1"/>
    <property type="molecule type" value="Genomic_DNA"/>
</dbReference>
<dbReference type="GO" id="GO:0008083">
    <property type="term" value="F:growth factor activity"/>
    <property type="evidence" value="ECO:0007669"/>
    <property type="project" value="UniProtKB-UniRule"/>
</dbReference>